<feature type="compositionally biased region" description="Low complexity" evidence="1">
    <location>
        <begin position="1"/>
        <end position="23"/>
    </location>
</feature>
<evidence type="ECO:0000313" key="3">
    <source>
        <dbReference type="Proteomes" id="UP000053630"/>
    </source>
</evidence>
<feature type="region of interest" description="Disordered" evidence="1">
    <location>
        <begin position="107"/>
        <end position="139"/>
    </location>
</feature>
<protein>
    <submittedName>
        <fullName evidence="2">Uncharacterized protein</fullName>
    </submittedName>
</protein>
<proteinExistence type="predicted"/>
<dbReference type="RefSeq" id="XP_007272295.1">
    <property type="nucleotide sequence ID" value="XM_007272233.1"/>
</dbReference>
<gene>
    <name evidence="2" type="ORF">FOMMEDRAFT_163346</name>
</gene>
<keyword evidence="3" id="KW-1185">Reference proteome</keyword>
<accession>R7SGL1</accession>
<sequence>NITQAVEASSASTTASSPTTTEAGPSNILSRLRTTPPMLALSHFYHLLHRAHLAAAHSQALERMRLRRAVYGNEVAAAARTSGTSPEAADTDVVGWGLGSFGLRERERRENELAEIQDREDLASHTQTHNEDDLDREEA</sequence>
<evidence type="ECO:0000256" key="1">
    <source>
        <dbReference type="SAM" id="MobiDB-lite"/>
    </source>
</evidence>
<dbReference type="GeneID" id="18676008"/>
<dbReference type="EMBL" id="JH718507">
    <property type="protein sequence ID" value="EJC97442.1"/>
    <property type="molecule type" value="Genomic_DNA"/>
</dbReference>
<organism evidence="2 3">
    <name type="scientific">Fomitiporia mediterranea (strain MF3/22)</name>
    <name type="common">Grapevine white-rot fungus</name>
    <dbReference type="NCBI Taxonomy" id="694068"/>
    <lineage>
        <taxon>Eukaryota</taxon>
        <taxon>Fungi</taxon>
        <taxon>Dikarya</taxon>
        <taxon>Basidiomycota</taxon>
        <taxon>Agaricomycotina</taxon>
        <taxon>Agaricomycetes</taxon>
        <taxon>Hymenochaetales</taxon>
        <taxon>Hymenochaetaceae</taxon>
        <taxon>Fomitiporia</taxon>
    </lineage>
</organism>
<evidence type="ECO:0000313" key="2">
    <source>
        <dbReference type="EMBL" id="EJC97442.1"/>
    </source>
</evidence>
<dbReference type="AlphaFoldDB" id="R7SGL1"/>
<name>R7SGL1_FOMME</name>
<feature type="region of interest" description="Disordered" evidence="1">
    <location>
        <begin position="1"/>
        <end position="30"/>
    </location>
</feature>
<reference evidence="3" key="1">
    <citation type="journal article" date="2012" name="Science">
        <title>The Paleozoic origin of enzymatic lignin decomposition reconstructed from 31 fungal genomes.</title>
        <authorList>
            <person name="Floudas D."/>
            <person name="Binder M."/>
            <person name="Riley R."/>
            <person name="Barry K."/>
            <person name="Blanchette R.A."/>
            <person name="Henrissat B."/>
            <person name="Martinez A.T."/>
            <person name="Otillar R."/>
            <person name="Spatafora J.W."/>
            <person name="Yadav J.S."/>
            <person name="Aerts A."/>
            <person name="Benoit I."/>
            <person name="Boyd A."/>
            <person name="Carlson A."/>
            <person name="Copeland A."/>
            <person name="Coutinho P.M."/>
            <person name="de Vries R.P."/>
            <person name="Ferreira P."/>
            <person name="Findley K."/>
            <person name="Foster B."/>
            <person name="Gaskell J."/>
            <person name="Glotzer D."/>
            <person name="Gorecki P."/>
            <person name="Heitman J."/>
            <person name="Hesse C."/>
            <person name="Hori C."/>
            <person name="Igarashi K."/>
            <person name="Jurgens J.A."/>
            <person name="Kallen N."/>
            <person name="Kersten P."/>
            <person name="Kohler A."/>
            <person name="Kuees U."/>
            <person name="Kumar T.K.A."/>
            <person name="Kuo A."/>
            <person name="LaButti K."/>
            <person name="Larrondo L.F."/>
            <person name="Lindquist E."/>
            <person name="Ling A."/>
            <person name="Lombard V."/>
            <person name="Lucas S."/>
            <person name="Lundell T."/>
            <person name="Martin R."/>
            <person name="McLaughlin D.J."/>
            <person name="Morgenstern I."/>
            <person name="Morin E."/>
            <person name="Murat C."/>
            <person name="Nagy L.G."/>
            <person name="Nolan M."/>
            <person name="Ohm R.A."/>
            <person name="Patyshakuliyeva A."/>
            <person name="Rokas A."/>
            <person name="Ruiz-Duenas F.J."/>
            <person name="Sabat G."/>
            <person name="Salamov A."/>
            <person name="Samejima M."/>
            <person name="Schmutz J."/>
            <person name="Slot J.C."/>
            <person name="St John F."/>
            <person name="Stenlid J."/>
            <person name="Sun H."/>
            <person name="Sun S."/>
            <person name="Syed K."/>
            <person name="Tsang A."/>
            <person name="Wiebenga A."/>
            <person name="Young D."/>
            <person name="Pisabarro A."/>
            <person name="Eastwood D.C."/>
            <person name="Martin F."/>
            <person name="Cullen D."/>
            <person name="Grigoriev I.V."/>
            <person name="Hibbett D.S."/>
        </authorList>
    </citation>
    <scope>NUCLEOTIDE SEQUENCE [LARGE SCALE GENOMIC DNA]</scope>
    <source>
        <strain evidence="3">MF3/22</strain>
    </source>
</reference>
<feature type="compositionally biased region" description="Basic and acidic residues" evidence="1">
    <location>
        <begin position="107"/>
        <end position="131"/>
    </location>
</feature>
<feature type="non-terminal residue" evidence="2">
    <location>
        <position position="1"/>
    </location>
</feature>
<dbReference type="Proteomes" id="UP000053630">
    <property type="component" value="Unassembled WGS sequence"/>
</dbReference>
<dbReference type="KEGG" id="fme:FOMMEDRAFT_163346"/>